<comment type="caution">
    <text evidence="2">The sequence shown here is derived from an EMBL/GenBank/DDBJ whole genome shotgun (WGS) entry which is preliminary data.</text>
</comment>
<dbReference type="EMBL" id="QKWH01000001">
    <property type="protein sequence ID" value="PZR55242.1"/>
    <property type="molecule type" value="Genomic_DNA"/>
</dbReference>
<sequence>MMHAYYQPVTEHQPPEPEPDDGSLFEALRAAAESGAHIVVDGHLATVGPVQRRPCGDRLGLRIGPCQTETRHQQHDDGHGTTWQRGARP</sequence>
<evidence type="ECO:0000256" key="1">
    <source>
        <dbReference type="SAM" id="MobiDB-lite"/>
    </source>
</evidence>
<evidence type="ECO:0000313" key="3">
    <source>
        <dbReference type="Proteomes" id="UP000248783"/>
    </source>
</evidence>
<keyword evidence="3" id="KW-1185">Reference proteome</keyword>
<accession>A0A2W5WX58</accession>
<evidence type="ECO:0000313" key="2">
    <source>
        <dbReference type="EMBL" id="PZR55242.1"/>
    </source>
</evidence>
<proteinExistence type="predicted"/>
<name>A0A2W5WX58_9MICO</name>
<feature type="region of interest" description="Disordered" evidence="1">
    <location>
        <begin position="1"/>
        <end position="23"/>
    </location>
</feature>
<dbReference type="AlphaFoldDB" id="A0A2W5WX58"/>
<feature type="compositionally biased region" description="Basic and acidic residues" evidence="1">
    <location>
        <begin position="69"/>
        <end position="79"/>
    </location>
</feature>
<organism evidence="2 3">
    <name type="scientific">Xylanimonas oleitrophica</name>
    <dbReference type="NCBI Taxonomy" id="2607479"/>
    <lineage>
        <taxon>Bacteria</taxon>
        <taxon>Bacillati</taxon>
        <taxon>Actinomycetota</taxon>
        <taxon>Actinomycetes</taxon>
        <taxon>Micrococcales</taxon>
        <taxon>Promicromonosporaceae</taxon>
        <taxon>Xylanimonas</taxon>
    </lineage>
</organism>
<reference evidence="2 3" key="1">
    <citation type="submission" date="2018-06" db="EMBL/GenBank/DDBJ databases">
        <title>Whole genome sequencing of a novel hydrocarbon degrading bacterial strain, PW21 isolated from oil contaminated produced water sample.</title>
        <authorList>
            <person name="Nagkirti P."/>
            <person name="Shaikh A."/>
            <person name="Gowdaman V."/>
            <person name="Engineer A.E."/>
            <person name="Dagar S."/>
            <person name="Dhakephalkar P.K."/>
        </authorList>
    </citation>
    <scope>NUCLEOTIDE SEQUENCE [LARGE SCALE GENOMIC DNA]</scope>
    <source>
        <strain evidence="2 3">PW21</strain>
    </source>
</reference>
<protein>
    <submittedName>
        <fullName evidence="2">Uncharacterized protein</fullName>
    </submittedName>
</protein>
<feature type="region of interest" description="Disordered" evidence="1">
    <location>
        <begin position="66"/>
        <end position="89"/>
    </location>
</feature>
<gene>
    <name evidence="2" type="ORF">DNL40_02405</name>
</gene>
<dbReference type="Proteomes" id="UP000248783">
    <property type="component" value="Unassembled WGS sequence"/>
</dbReference>